<evidence type="ECO:0000313" key="3">
    <source>
        <dbReference type="Proteomes" id="UP001162162"/>
    </source>
</evidence>
<keyword evidence="3" id="KW-1185">Reference proteome</keyword>
<sequence>MKDRFAAVFIGFKESAFFAGIPQSFGEITSCSGRRKVNIGSDSCNQWRSLGTSKLQIKYQILISLLGVSGFWRGLLPVVPAGRVWFRKETATLRDIPKDSHHRFQHNMASFNFLIHRLLNFPLSKDRFEHEKQLIKNIAKNNGYSVHLIDKLIRKHEFKRTLYNSTTFCRDTDNSKFASLPYEPKFT</sequence>
<feature type="domain" description="Helix-turn-helix" evidence="1">
    <location>
        <begin position="97"/>
        <end position="154"/>
    </location>
</feature>
<dbReference type="EMBL" id="JAPWTK010000202">
    <property type="protein sequence ID" value="KAJ8945956.1"/>
    <property type="molecule type" value="Genomic_DNA"/>
</dbReference>
<comment type="caution">
    <text evidence="2">The sequence shown here is derived from an EMBL/GenBank/DDBJ whole genome shotgun (WGS) entry which is preliminary data.</text>
</comment>
<dbReference type="InterPro" id="IPR058912">
    <property type="entry name" value="HTH_animal"/>
</dbReference>
<organism evidence="2 3">
    <name type="scientific">Aromia moschata</name>
    <dbReference type="NCBI Taxonomy" id="1265417"/>
    <lineage>
        <taxon>Eukaryota</taxon>
        <taxon>Metazoa</taxon>
        <taxon>Ecdysozoa</taxon>
        <taxon>Arthropoda</taxon>
        <taxon>Hexapoda</taxon>
        <taxon>Insecta</taxon>
        <taxon>Pterygota</taxon>
        <taxon>Neoptera</taxon>
        <taxon>Endopterygota</taxon>
        <taxon>Coleoptera</taxon>
        <taxon>Polyphaga</taxon>
        <taxon>Cucujiformia</taxon>
        <taxon>Chrysomeloidea</taxon>
        <taxon>Cerambycidae</taxon>
        <taxon>Cerambycinae</taxon>
        <taxon>Callichromatini</taxon>
        <taxon>Aromia</taxon>
    </lineage>
</organism>
<proteinExistence type="predicted"/>
<name>A0AAV8Y3K2_9CUCU</name>
<protein>
    <recommendedName>
        <fullName evidence="1">Helix-turn-helix domain-containing protein</fullName>
    </recommendedName>
</protein>
<dbReference type="AlphaFoldDB" id="A0AAV8Y3K2"/>
<evidence type="ECO:0000259" key="1">
    <source>
        <dbReference type="Pfam" id="PF26215"/>
    </source>
</evidence>
<accession>A0AAV8Y3K2</accession>
<gene>
    <name evidence="2" type="ORF">NQ318_016784</name>
</gene>
<dbReference type="Proteomes" id="UP001162162">
    <property type="component" value="Unassembled WGS sequence"/>
</dbReference>
<dbReference type="Pfam" id="PF26215">
    <property type="entry name" value="HTH_animal"/>
    <property type="match status" value="1"/>
</dbReference>
<feature type="non-terminal residue" evidence="2">
    <location>
        <position position="187"/>
    </location>
</feature>
<evidence type="ECO:0000313" key="2">
    <source>
        <dbReference type="EMBL" id="KAJ8945956.1"/>
    </source>
</evidence>
<reference evidence="2" key="1">
    <citation type="journal article" date="2023" name="Insect Mol. Biol.">
        <title>Genome sequencing provides insights into the evolution of gene families encoding plant cell wall-degrading enzymes in longhorned beetles.</title>
        <authorList>
            <person name="Shin N.R."/>
            <person name="Okamura Y."/>
            <person name="Kirsch R."/>
            <person name="Pauchet Y."/>
        </authorList>
    </citation>
    <scope>NUCLEOTIDE SEQUENCE</scope>
    <source>
        <strain evidence="2">AMC_N1</strain>
    </source>
</reference>